<gene>
    <name evidence="5" type="ORF">QOZ99_002665</name>
</gene>
<dbReference type="RefSeq" id="WP_306890463.1">
    <property type="nucleotide sequence ID" value="NZ_JAUSVR010000008.1"/>
</dbReference>
<dbReference type="Proteomes" id="UP001235094">
    <property type="component" value="Unassembled WGS sequence"/>
</dbReference>
<comment type="similarity">
    <text evidence="1">Belongs to the proline racemase family.</text>
</comment>
<evidence type="ECO:0000256" key="3">
    <source>
        <dbReference type="ARBA" id="ARBA00035826"/>
    </source>
</evidence>
<comment type="catalytic activity">
    <reaction evidence="3">
        <text>trans-4-hydroxy-L-proline = cis-4-hydroxy-D-proline</text>
        <dbReference type="Rhea" id="RHEA:21152"/>
        <dbReference type="ChEBI" id="CHEBI:57690"/>
        <dbReference type="ChEBI" id="CHEBI:58375"/>
        <dbReference type="EC" id="5.1.1.8"/>
    </reaction>
</comment>
<evidence type="ECO:0000256" key="2">
    <source>
        <dbReference type="ARBA" id="ARBA00023235"/>
    </source>
</evidence>
<dbReference type="Pfam" id="PF05544">
    <property type="entry name" value="Pro_racemase"/>
    <property type="match status" value="1"/>
</dbReference>
<dbReference type="GO" id="GO:0018112">
    <property type="term" value="F:proline racemase activity"/>
    <property type="evidence" value="ECO:0007669"/>
    <property type="project" value="UniProtKB-EC"/>
</dbReference>
<protein>
    <recommendedName>
        <fullName evidence="4">4-hydroxyproline epimerase</fullName>
        <ecNumber evidence="4">5.1.1.8</ecNumber>
    </recommendedName>
</protein>
<dbReference type="SUPFAM" id="SSF54506">
    <property type="entry name" value="Diaminopimelate epimerase-like"/>
    <property type="match status" value="1"/>
</dbReference>
<keyword evidence="2 5" id="KW-0413">Isomerase</keyword>
<evidence type="ECO:0000313" key="5">
    <source>
        <dbReference type="EMBL" id="MDQ0511766.1"/>
    </source>
</evidence>
<keyword evidence="6" id="KW-1185">Reference proteome</keyword>
<dbReference type="InterPro" id="IPR008794">
    <property type="entry name" value="Pro_racemase_fam"/>
</dbReference>
<name>A0ABU0LSU0_9HYPH</name>
<dbReference type="PANTHER" id="PTHR33442">
    <property type="entry name" value="TRANS-3-HYDROXY-L-PROLINE DEHYDRATASE"/>
    <property type="match status" value="1"/>
</dbReference>
<dbReference type="EMBL" id="JAUSVR010000008">
    <property type="protein sequence ID" value="MDQ0511766.1"/>
    <property type="molecule type" value="Genomic_DNA"/>
</dbReference>
<evidence type="ECO:0000313" key="6">
    <source>
        <dbReference type="Proteomes" id="UP001235094"/>
    </source>
</evidence>
<organism evidence="5 6">
    <name type="scientific">Ancylobacter amanitiformis</name>
    <dbReference type="NCBI Taxonomy" id="217069"/>
    <lineage>
        <taxon>Bacteria</taxon>
        <taxon>Pseudomonadati</taxon>
        <taxon>Pseudomonadota</taxon>
        <taxon>Alphaproteobacteria</taxon>
        <taxon>Hyphomicrobiales</taxon>
        <taxon>Xanthobacteraceae</taxon>
        <taxon>Ancylobacter</taxon>
    </lineage>
</organism>
<evidence type="ECO:0000256" key="4">
    <source>
        <dbReference type="ARBA" id="ARBA00039135"/>
    </source>
</evidence>
<dbReference type="PANTHER" id="PTHR33442:SF1">
    <property type="entry name" value="TRANS-3-HYDROXY-L-PROLINE DEHYDRATASE"/>
    <property type="match status" value="1"/>
</dbReference>
<reference evidence="5 6" key="1">
    <citation type="submission" date="2023-07" db="EMBL/GenBank/DDBJ databases">
        <title>Genomic Encyclopedia of Type Strains, Phase IV (KMG-IV): sequencing the most valuable type-strain genomes for metagenomic binning, comparative biology and taxonomic classification.</title>
        <authorList>
            <person name="Goeker M."/>
        </authorList>
    </citation>
    <scope>NUCLEOTIDE SEQUENCE [LARGE SCALE GENOMIC DNA]</scope>
    <source>
        <strain evidence="5 6">DSM 15561</strain>
    </source>
</reference>
<dbReference type="EC" id="5.1.1.8" evidence="4"/>
<dbReference type="SFLD" id="SFLDS00028">
    <property type="entry name" value="Proline_Racemase"/>
    <property type="match status" value="1"/>
</dbReference>
<evidence type="ECO:0000256" key="1">
    <source>
        <dbReference type="ARBA" id="ARBA00007529"/>
    </source>
</evidence>
<accession>A0ABU0LSU0</accession>
<comment type="caution">
    <text evidence="5">The sequence shown here is derived from an EMBL/GenBank/DDBJ whole genome shotgun (WGS) entry which is preliminary data.</text>
</comment>
<proteinExistence type="inferred from homology"/>
<dbReference type="PIRSF" id="PIRSF029792">
    <property type="entry name" value="Pro_racemase"/>
    <property type="match status" value="1"/>
</dbReference>
<dbReference type="Gene3D" id="3.10.310.10">
    <property type="entry name" value="Diaminopimelate Epimerase, Chain A, domain 1"/>
    <property type="match status" value="2"/>
</dbReference>
<sequence length="331" mass="34884">MAERRWIATIDSHTAGHPTRVVTGGVPVLHGESVAARRDDFRARFDPLRTFLLHEPRGHAAMVGVVMTESRVADFGAFFLGSYKYLEMCGHATIGLAVTLDHMGLIGPSGQRESRFTLEVPAGIVTVHVTRRGGTVAAVTFENVPARVVATDVTVSAGGLAVSADVVWGGNWYGLVPAEAAGIVLEPRGVSHAMAIGAALKARLNAMIAAGEVPGAVEPIDSILFHATQQDADGLVSRQLVVLEANKFDRSPCGTGSSARLAQLVARGVIAPGETIRTRNILDVDFTATAMAIEGRGDAIRPHIVGLAHITGEHRFGLAADDPLPDGFLCR</sequence>